<dbReference type="InterPro" id="IPR045216">
    <property type="entry name" value="CK2_alpha"/>
</dbReference>
<organism evidence="12 13">
    <name type="scientific">Thalassiosira pseudonana</name>
    <name type="common">Marine diatom</name>
    <name type="synonym">Cyclotella nana</name>
    <dbReference type="NCBI Taxonomy" id="35128"/>
    <lineage>
        <taxon>Eukaryota</taxon>
        <taxon>Sar</taxon>
        <taxon>Stramenopiles</taxon>
        <taxon>Ochrophyta</taxon>
        <taxon>Bacillariophyta</taxon>
        <taxon>Coscinodiscophyceae</taxon>
        <taxon>Thalassiosirophycidae</taxon>
        <taxon>Thalassiosirales</taxon>
        <taxon>Thalassiosiraceae</taxon>
        <taxon>Thalassiosira</taxon>
    </lineage>
</organism>
<dbReference type="GO" id="GO:0051726">
    <property type="term" value="P:regulation of cell cycle"/>
    <property type="evidence" value="ECO:0000318"/>
    <property type="project" value="GO_Central"/>
</dbReference>
<dbReference type="RefSeq" id="XP_002293660.1">
    <property type="nucleotide sequence ID" value="XM_002293624.1"/>
</dbReference>
<dbReference type="GO" id="GO:0006974">
    <property type="term" value="P:DNA damage response"/>
    <property type="evidence" value="ECO:0000318"/>
    <property type="project" value="GO_Central"/>
</dbReference>
<evidence type="ECO:0000256" key="4">
    <source>
        <dbReference type="ARBA" id="ARBA00022741"/>
    </source>
</evidence>
<dbReference type="Gene3D" id="1.10.510.10">
    <property type="entry name" value="Transferase(Phosphotransferase) domain 1"/>
    <property type="match status" value="1"/>
</dbReference>
<dbReference type="HOGENOM" id="CLU_232234_0_0_1"/>
<feature type="compositionally biased region" description="Basic and acidic residues" evidence="9">
    <location>
        <begin position="868"/>
        <end position="878"/>
    </location>
</feature>
<feature type="region of interest" description="Disordered" evidence="9">
    <location>
        <begin position="243"/>
        <end position="346"/>
    </location>
</feature>
<feature type="compositionally biased region" description="Polar residues" evidence="9">
    <location>
        <begin position="58"/>
        <end position="68"/>
    </location>
</feature>
<comment type="catalytic activity">
    <reaction evidence="8">
        <text>L-seryl-[protein] + ATP = O-phospho-L-seryl-[protein] + ADP + H(+)</text>
        <dbReference type="Rhea" id="RHEA:17989"/>
        <dbReference type="Rhea" id="RHEA-COMP:9863"/>
        <dbReference type="Rhea" id="RHEA-COMP:11604"/>
        <dbReference type="ChEBI" id="CHEBI:15378"/>
        <dbReference type="ChEBI" id="CHEBI:29999"/>
        <dbReference type="ChEBI" id="CHEBI:30616"/>
        <dbReference type="ChEBI" id="CHEBI:83421"/>
        <dbReference type="ChEBI" id="CHEBI:456216"/>
        <dbReference type="EC" id="2.7.11.1"/>
    </reaction>
</comment>
<dbReference type="EMBL" id="CM000648">
    <property type="protein sequence ID" value="EED89396.1"/>
    <property type="molecule type" value="Genomic_DNA"/>
</dbReference>
<feature type="region of interest" description="Disordered" evidence="9">
    <location>
        <begin position="180"/>
        <end position="221"/>
    </location>
</feature>
<feature type="compositionally biased region" description="Low complexity" evidence="9">
    <location>
        <begin position="400"/>
        <end position="423"/>
    </location>
</feature>
<dbReference type="SUPFAM" id="SSF56112">
    <property type="entry name" value="Protein kinase-like (PK-like)"/>
    <property type="match status" value="1"/>
</dbReference>
<feature type="region of interest" description="Disordered" evidence="9">
    <location>
        <begin position="651"/>
        <end position="674"/>
    </location>
</feature>
<feature type="compositionally biased region" description="Low complexity" evidence="9">
    <location>
        <begin position="110"/>
        <end position="123"/>
    </location>
</feature>
<dbReference type="PaxDb" id="35128-Thaps9649"/>
<dbReference type="InterPro" id="IPR000719">
    <property type="entry name" value="Prot_kinase_dom"/>
</dbReference>
<dbReference type="GO" id="GO:0005634">
    <property type="term" value="C:nucleus"/>
    <property type="evidence" value="ECO:0000318"/>
    <property type="project" value="GO_Central"/>
</dbReference>
<feature type="region of interest" description="Disordered" evidence="9">
    <location>
        <begin position="56"/>
        <end position="136"/>
    </location>
</feature>
<sequence>MVYRSWGLTLVLLALLHAGLPRQWGSLHGDLLHDVGIISGGGLFVEAFSPPTAVLPFHSSQQQQPTHASLSTSSSSRTSQSSWTTSTINERRYSRLNAANGDSSEVEDLPPANANGAPSANGAKTTNTPPPPEDMSKQQYLNIAREAYTKYFTGSIDEGGYLNKALAAWDVAAAAGGVGDEDGVPMEENGMSGGGIANGVGDGGRSAKEGRTDVSNGRLNEDKFASANRQQQREQGMFFLAQQPPDASSSSSSGNTNPLGVATQASLSNKSTGVSSSVPSDKPNVPPLNNSMGNSPKQSTNTSWSNEQQSNTSPQRSTTQPNTPPPQQQQQQSSSPPKKNPKDIGTVFSSILSGFTSSSNSFFPGLNVAKGGSAGVGGVTGSVNGSEKDGIGRGGGGSSATGPSAQGDANNFLSGLGDSLLGRSTKRLDPSREDEETGACGTDTIGEDEADVPYGLRVGKYQSEIKQSTPLKGYPILNDKATVVSSTLAGKKQSRSEESSMPYGLRKEKVPKMPTQRSPVQPLKGATTNPKSPPTIPLGESMSKSTADEQSAIPKEKLPKIPALRSPVQPLKGATILPKSPPSFSSVKMMAKATLDVQINKPSLLSKAPVPTQQSSDSSDVTAKDTGDAKSNAVKGFVSMLKSEKFSGFATKGKVSKMESSPKSSLKGAADDSVGPLKIGASFPNKIAEKANASFSFDQAKKIGVSPQSSKVGEKARVSFPTASAEKNEVASYPGVGEKKMAMDGMPKSPLKGAIGASSIAGASSPKTVTIPKKANVSFPAKRIGVLPSAGEKKPSFPSPKTISSIGDSIEADNDLEAEESWIAEQNRLVEERRAARENAELSDNTDTAVFDIDQAATEAEESDACLAEERRTARDATESPDIADADPNNDVVYDLDQAAKDSKESEAWVAQQNRLVVERRAVRAALEERQSMRTKVEGGMQPKGGSVLKGAAFVSPLNKSPNTTKESSVGGAALGIGFMKAKLGGSPPMAGTIDSAFKPGLKGGKSAVGTRKGFENGPVIFKSGSVTAESAPFLSGLNKSPIPDERTSTTKQTANVVAKSPPFLSSFNKSSPTTKAMPRTVAKGPATIPRINEESPKSVTPFSKTASKGAVKGPAFLPGPKAKTFGGKTPTLQSEQPMNDAEEINDEEYDSLDGKSRRAESGAASITLEDSFSVMDQGPAISRDFASPSIDLASILKDVDESSLPLLHIGSRVHANEKGTTHQGYLILSNDNPSSSIRDGSPYNVLPCVAKRPWTMSELKTNVPYQAMGLDQIDPPSDDYELQMNTQHIQRYFEVEYHCFQKAEETKKLIQRRQRQAQEDEARGNDSSSKEEQYAEKSAVVNVVPNFLGIYKDDGSGGESEDEDVWGKSLNNGREWMVYSGGLEGTEFTLDQNIQHDEHPHHLFKVQQAMNLPDSHDFGDVIDAILRSLLENLVFLTSCNIVHRKIKLHNLLCDSENKRIQLINFGDAVDLDPKDEKRIGLDNPSSDPDAPGALTNTLLFDAYSTAVVVCQLLFNLMDTSSVSFQRQLKDVGYDLDGYLRKQLKNVPGVNDASEIPALKYLSERRGLYGLLKRMLQPNPLKRKLAIDLLKQFDEIIGLRDGRVEWSDELIAKIAVEESYLEKLIDVSGQYFDVLAENEEDDTPITLNGQGSTKRKLKQTLASLASSVTIDDTSLSQETTVDTARGGEKAAVINGGQASTKVTRKQKLPEESYFDITRTNVAPKSPSRSSLLTSLLTARPRVTASSTAPPKELQNAQFFDITRVSLGDANPNPKMLQQSMVLARAQMPREESTATFTVLEPSDTPPISSKTKEDEELDLAMDKSLQEVERWLLSYLPRLQKQDIASYSKCLISDGFDSTDMLKELVDDDLTFMKKGHRRVLARKLEVENNLNSELDDESRKRIEAYVGANSKTTATPKAAHPVFVATREPTASNKSTTEQPQKGSEQKENSALKASTYLPKLKLQKGVPTQQPVAFGGGDPDKEQSAVATKPQPQVFSVPSEPIKAAEPNSSENESNGSNVNDKSAHKEKQPPRVASHAASSERDKDDVTFKTRNAEIKEVQRVSGDTLTSTETTPERDRWVKEQNRLVEKRHLARKALEEKLRAEEERSSS</sequence>
<feature type="signal peptide" evidence="10">
    <location>
        <begin position="1"/>
        <end position="21"/>
    </location>
</feature>
<evidence type="ECO:0000256" key="2">
    <source>
        <dbReference type="ARBA" id="ARBA00022527"/>
    </source>
</evidence>
<feature type="compositionally biased region" description="Gly residues" evidence="9">
    <location>
        <begin position="191"/>
        <end position="204"/>
    </location>
</feature>
<evidence type="ECO:0000256" key="5">
    <source>
        <dbReference type="ARBA" id="ARBA00022777"/>
    </source>
</evidence>
<feature type="region of interest" description="Disordered" evidence="9">
    <location>
        <begin position="1913"/>
        <end position="2084"/>
    </location>
</feature>
<dbReference type="PANTHER" id="PTHR24054:SF0">
    <property type="entry name" value="CASEIN KINASE II SUBUNIT ALPHA"/>
    <property type="match status" value="1"/>
</dbReference>
<dbReference type="eggNOG" id="ENOG502R18K">
    <property type="taxonomic scope" value="Eukaryota"/>
</dbReference>
<dbReference type="KEGG" id="tps:THAPSDRAFT_9649"/>
<dbReference type="GO" id="GO:0005524">
    <property type="term" value="F:ATP binding"/>
    <property type="evidence" value="ECO:0007669"/>
    <property type="project" value="UniProtKB-KW"/>
</dbReference>
<feature type="compositionally biased region" description="Polar residues" evidence="9">
    <location>
        <begin position="1930"/>
        <end position="1944"/>
    </location>
</feature>
<feature type="compositionally biased region" description="Polar residues" evidence="9">
    <location>
        <begin position="611"/>
        <end position="621"/>
    </location>
</feature>
<feature type="compositionally biased region" description="Basic and acidic residues" evidence="9">
    <location>
        <begin position="1317"/>
        <end position="1336"/>
    </location>
</feature>
<dbReference type="InParanoid" id="B8CBX7"/>
<feature type="region of interest" description="Disordered" evidence="9">
    <location>
        <begin position="380"/>
        <end position="452"/>
    </location>
</feature>
<feature type="compositionally biased region" description="Low complexity" evidence="9">
    <location>
        <begin position="69"/>
        <end position="87"/>
    </location>
</feature>
<feature type="region of interest" description="Disordered" evidence="9">
    <location>
        <begin position="1312"/>
        <end position="1336"/>
    </location>
</feature>
<keyword evidence="2" id="KW-0723">Serine/threonine-protein kinase</keyword>
<evidence type="ECO:0000313" key="13">
    <source>
        <dbReference type="Proteomes" id="UP000001449"/>
    </source>
</evidence>
<keyword evidence="10" id="KW-0732">Signal</keyword>
<evidence type="ECO:0000313" key="12">
    <source>
        <dbReference type="EMBL" id="EED89396.1"/>
    </source>
</evidence>
<dbReference type="EC" id="2.7.11.1" evidence="1"/>
<evidence type="ECO:0000256" key="1">
    <source>
        <dbReference type="ARBA" id="ARBA00012513"/>
    </source>
</evidence>
<feature type="region of interest" description="Disordered" evidence="9">
    <location>
        <begin position="860"/>
        <end position="890"/>
    </location>
</feature>
<dbReference type="STRING" id="35128.B8CBX7"/>
<evidence type="ECO:0000256" key="9">
    <source>
        <dbReference type="SAM" id="MobiDB-lite"/>
    </source>
</evidence>
<keyword evidence="3" id="KW-0808">Transferase</keyword>
<feature type="region of interest" description="Disordered" evidence="9">
    <location>
        <begin position="788"/>
        <end position="807"/>
    </location>
</feature>
<evidence type="ECO:0000256" key="8">
    <source>
        <dbReference type="ARBA" id="ARBA00048679"/>
    </source>
</evidence>
<reference evidence="12 13" key="2">
    <citation type="journal article" date="2008" name="Nature">
        <title>The Phaeodactylum genome reveals the evolutionary history of diatom genomes.</title>
        <authorList>
            <person name="Bowler C."/>
            <person name="Allen A.E."/>
            <person name="Badger J.H."/>
            <person name="Grimwood J."/>
            <person name="Jabbari K."/>
            <person name="Kuo A."/>
            <person name="Maheswari U."/>
            <person name="Martens C."/>
            <person name="Maumus F."/>
            <person name="Otillar R.P."/>
            <person name="Rayko E."/>
            <person name="Salamov A."/>
            <person name="Vandepoele K."/>
            <person name="Beszteri B."/>
            <person name="Gruber A."/>
            <person name="Heijde M."/>
            <person name="Katinka M."/>
            <person name="Mock T."/>
            <person name="Valentin K."/>
            <person name="Verret F."/>
            <person name="Berges J.A."/>
            <person name="Brownlee C."/>
            <person name="Cadoret J.P."/>
            <person name="Chiovitti A."/>
            <person name="Choi C.J."/>
            <person name="Coesel S."/>
            <person name="De Martino A."/>
            <person name="Detter J.C."/>
            <person name="Durkin C."/>
            <person name="Falciatore A."/>
            <person name="Fournet J."/>
            <person name="Haruta M."/>
            <person name="Huysman M.J."/>
            <person name="Jenkins B.D."/>
            <person name="Jiroutova K."/>
            <person name="Jorgensen R.E."/>
            <person name="Joubert Y."/>
            <person name="Kaplan A."/>
            <person name="Kroger N."/>
            <person name="Kroth P.G."/>
            <person name="La Roche J."/>
            <person name="Lindquist E."/>
            <person name="Lommer M."/>
            <person name="Martin-Jezequel V."/>
            <person name="Lopez P.J."/>
            <person name="Lucas S."/>
            <person name="Mangogna M."/>
            <person name="McGinnis K."/>
            <person name="Medlin L.K."/>
            <person name="Montsant A."/>
            <person name="Oudot-Le Secq M.P."/>
            <person name="Napoli C."/>
            <person name="Obornik M."/>
            <person name="Parker M.S."/>
            <person name="Petit J.L."/>
            <person name="Porcel B.M."/>
            <person name="Poulsen N."/>
            <person name="Robison M."/>
            <person name="Rychlewski L."/>
            <person name="Rynearson T.A."/>
            <person name="Schmutz J."/>
            <person name="Shapiro H."/>
            <person name="Siaut M."/>
            <person name="Stanley M."/>
            <person name="Sussman M.R."/>
            <person name="Taylor A.R."/>
            <person name="Vardi A."/>
            <person name="von Dassow P."/>
            <person name="Vyverman W."/>
            <person name="Willis A."/>
            <person name="Wyrwicz L.S."/>
            <person name="Rokhsar D.S."/>
            <person name="Weissenbach J."/>
            <person name="Armbrust E.V."/>
            <person name="Green B.R."/>
            <person name="Van de Peer Y."/>
            <person name="Grigoriev I.V."/>
        </authorList>
    </citation>
    <scope>NUCLEOTIDE SEQUENCE [LARGE SCALE GENOMIC DNA]</scope>
    <source>
        <strain evidence="12 13">CCMP1335</strain>
    </source>
</reference>
<keyword evidence="5" id="KW-0418">Kinase</keyword>
<evidence type="ECO:0000259" key="11">
    <source>
        <dbReference type="PROSITE" id="PS50011"/>
    </source>
</evidence>
<feature type="compositionally biased region" description="Basic and acidic residues" evidence="9">
    <location>
        <begin position="2041"/>
        <end position="2062"/>
    </location>
</feature>
<dbReference type="GO" id="GO:0004674">
    <property type="term" value="F:protein serine/threonine kinase activity"/>
    <property type="evidence" value="ECO:0000318"/>
    <property type="project" value="GO_Central"/>
</dbReference>
<keyword evidence="6" id="KW-0067">ATP-binding</keyword>
<accession>B8CBX7</accession>
<reference evidence="12 13" key="1">
    <citation type="journal article" date="2004" name="Science">
        <title>The genome of the diatom Thalassiosira pseudonana: ecology, evolution, and metabolism.</title>
        <authorList>
            <person name="Armbrust E.V."/>
            <person name="Berges J.A."/>
            <person name="Bowler C."/>
            <person name="Green B.R."/>
            <person name="Martinez D."/>
            <person name="Putnam N.H."/>
            <person name="Zhou S."/>
            <person name="Allen A.E."/>
            <person name="Apt K.E."/>
            <person name="Bechner M."/>
            <person name="Brzezinski M.A."/>
            <person name="Chaal B.K."/>
            <person name="Chiovitti A."/>
            <person name="Davis A.K."/>
            <person name="Demarest M.S."/>
            <person name="Detter J.C."/>
            <person name="Glavina T."/>
            <person name="Goodstein D."/>
            <person name="Hadi M.Z."/>
            <person name="Hellsten U."/>
            <person name="Hildebrand M."/>
            <person name="Jenkins B.D."/>
            <person name="Jurka J."/>
            <person name="Kapitonov V.V."/>
            <person name="Kroger N."/>
            <person name="Lau W.W."/>
            <person name="Lane T.W."/>
            <person name="Larimer F.W."/>
            <person name="Lippmeier J.C."/>
            <person name="Lucas S."/>
            <person name="Medina M."/>
            <person name="Montsant A."/>
            <person name="Obornik M."/>
            <person name="Parker M.S."/>
            <person name="Palenik B."/>
            <person name="Pazour G.J."/>
            <person name="Richardson P.M."/>
            <person name="Rynearson T.A."/>
            <person name="Saito M.A."/>
            <person name="Schwartz D.C."/>
            <person name="Thamatrakoln K."/>
            <person name="Valentin K."/>
            <person name="Vardi A."/>
            <person name="Wilkerson F.P."/>
            <person name="Rokhsar D.S."/>
        </authorList>
    </citation>
    <scope>NUCLEOTIDE SEQUENCE [LARGE SCALE GENOMIC DNA]</scope>
    <source>
        <strain evidence="12 13">CCMP1335</strain>
    </source>
</reference>
<keyword evidence="4" id="KW-0547">Nucleotide-binding</keyword>
<evidence type="ECO:0000256" key="7">
    <source>
        <dbReference type="ARBA" id="ARBA00047899"/>
    </source>
</evidence>
<keyword evidence="13" id="KW-1185">Reference proteome</keyword>
<feature type="compositionally biased region" description="Low complexity" evidence="9">
    <location>
        <begin position="312"/>
        <end position="321"/>
    </location>
</feature>
<feature type="compositionally biased region" description="Polar residues" evidence="9">
    <location>
        <begin position="287"/>
        <end position="311"/>
    </location>
</feature>
<name>B8CBX7_THAPS</name>
<feature type="compositionally biased region" description="Basic and acidic residues" evidence="9">
    <location>
        <begin position="2075"/>
        <end position="2084"/>
    </location>
</feature>
<feature type="region of interest" description="Disordered" evidence="9">
    <location>
        <begin position="703"/>
        <end position="734"/>
    </location>
</feature>
<dbReference type="PANTHER" id="PTHR24054">
    <property type="entry name" value="CASEIN KINASE II SUBUNIT ALPHA"/>
    <property type="match status" value="1"/>
</dbReference>
<feature type="region of interest" description="Disordered" evidence="9">
    <location>
        <begin position="1090"/>
        <end position="1143"/>
    </location>
</feature>
<dbReference type="PROSITE" id="PS50011">
    <property type="entry name" value="PROTEIN_KINASE_DOM"/>
    <property type="match status" value="1"/>
</dbReference>
<feature type="compositionally biased region" description="Polar residues" evidence="9">
    <location>
        <begin position="254"/>
        <end position="279"/>
    </location>
</feature>
<gene>
    <name evidence="12" type="ORF">THAPSDRAFT_9649</name>
</gene>
<dbReference type="GO" id="GO:0005829">
    <property type="term" value="C:cytosol"/>
    <property type="evidence" value="ECO:0000318"/>
    <property type="project" value="GO_Central"/>
</dbReference>
<comment type="catalytic activity">
    <reaction evidence="7">
        <text>L-threonyl-[protein] + ATP = O-phospho-L-threonyl-[protein] + ADP + H(+)</text>
        <dbReference type="Rhea" id="RHEA:46608"/>
        <dbReference type="Rhea" id="RHEA-COMP:11060"/>
        <dbReference type="Rhea" id="RHEA-COMP:11605"/>
        <dbReference type="ChEBI" id="CHEBI:15378"/>
        <dbReference type="ChEBI" id="CHEBI:30013"/>
        <dbReference type="ChEBI" id="CHEBI:30616"/>
        <dbReference type="ChEBI" id="CHEBI:61977"/>
        <dbReference type="ChEBI" id="CHEBI:456216"/>
        <dbReference type="EC" id="2.7.11.1"/>
    </reaction>
</comment>
<proteinExistence type="predicted"/>
<protein>
    <recommendedName>
        <fullName evidence="1">non-specific serine/threonine protein kinase</fullName>
        <ecNumber evidence="1">2.7.11.1</ecNumber>
    </recommendedName>
</protein>
<feature type="compositionally biased region" description="Polar residues" evidence="9">
    <location>
        <begin position="1098"/>
        <end position="1107"/>
    </location>
</feature>
<dbReference type="GeneID" id="7450535"/>
<dbReference type="InterPro" id="IPR011009">
    <property type="entry name" value="Kinase-like_dom_sf"/>
</dbReference>
<feature type="region of interest" description="Disordered" evidence="9">
    <location>
        <begin position="486"/>
        <end position="566"/>
    </location>
</feature>
<evidence type="ECO:0000256" key="3">
    <source>
        <dbReference type="ARBA" id="ARBA00022679"/>
    </source>
</evidence>
<dbReference type="GO" id="GO:0005956">
    <property type="term" value="C:protein kinase CK2 complex"/>
    <property type="evidence" value="ECO:0000318"/>
    <property type="project" value="GO_Central"/>
</dbReference>
<feature type="chain" id="PRO_5002869726" description="non-specific serine/threonine protein kinase" evidence="10">
    <location>
        <begin position="22"/>
        <end position="2112"/>
    </location>
</feature>
<evidence type="ECO:0000256" key="10">
    <source>
        <dbReference type="SAM" id="SignalP"/>
    </source>
</evidence>
<feature type="region of interest" description="Disordered" evidence="9">
    <location>
        <begin position="604"/>
        <end position="629"/>
    </location>
</feature>
<feature type="compositionally biased region" description="Low complexity" evidence="9">
    <location>
        <begin position="328"/>
        <end position="337"/>
    </location>
</feature>
<evidence type="ECO:0000256" key="6">
    <source>
        <dbReference type="ARBA" id="ARBA00022840"/>
    </source>
</evidence>
<dbReference type="Proteomes" id="UP000001449">
    <property type="component" value="Chromosome 13"/>
</dbReference>
<feature type="domain" description="Protein kinase" evidence="11">
    <location>
        <begin position="1287"/>
        <end position="1597"/>
    </location>
</feature>
<feature type="compositionally biased region" description="Low complexity" evidence="9">
    <location>
        <begin position="2010"/>
        <end position="2020"/>
    </location>
</feature>
<feature type="compositionally biased region" description="Polar residues" evidence="9">
    <location>
        <begin position="2065"/>
        <end position="2074"/>
    </location>
</feature>